<dbReference type="Pfam" id="PF00113">
    <property type="entry name" value="Enolase_C"/>
    <property type="match status" value="1"/>
</dbReference>
<feature type="binding site" evidence="9 12">
    <location>
        <position position="318"/>
    </location>
    <ligand>
        <name>Mg(2+)</name>
        <dbReference type="ChEBI" id="CHEBI:18420"/>
    </ligand>
</feature>
<feature type="domain" description="Enolase C-terminal TIM barrel" evidence="13">
    <location>
        <begin position="146"/>
        <end position="418"/>
    </location>
</feature>
<keyword evidence="15" id="KW-0670">Pyruvate</keyword>
<feature type="active site" description="Proton donor" evidence="9 10">
    <location>
        <position position="213"/>
    </location>
</feature>
<keyword evidence="9 12" id="KW-0479">Metal-binding</keyword>
<dbReference type="Gene3D" id="3.20.20.120">
    <property type="entry name" value="Enolase-like C-terminal domain"/>
    <property type="match status" value="1"/>
</dbReference>
<evidence type="ECO:0000256" key="12">
    <source>
        <dbReference type="PIRSR" id="PIRSR001400-3"/>
    </source>
</evidence>
<comment type="subcellular location">
    <subcellularLocation>
        <location evidence="9">Cytoplasm</location>
    </subcellularLocation>
    <subcellularLocation>
        <location evidence="9">Secreted</location>
    </subcellularLocation>
    <subcellularLocation>
        <location evidence="9">Cell surface</location>
    </subcellularLocation>
    <text evidence="9">Fractions of enolase are present in both the cytoplasm and on the cell surface.</text>
</comment>
<feature type="binding site" evidence="9">
    <location>
        <position position="372"/>
    </location>
    <ligand>
        <name>(2R)-2-phosphoglycerate</name>
        <dbReference type="ChEBI" id="CHEBI:58289"/>
    </ligand>
</feature>
<dbReference type="SMART" id="SM01192">
    <property type="entry name" value="Enolase_C"/>
    <property type="match status" value="1"/>
</dbReference>
<dbReference type="EMBL" id="PCRO01000042">
    <property type="protein sequence ID" value="PIP22552.1"/>
    <property type="molecule type" value="Genomic_DNA"/>
</dbReference>
<evidence type="ECO:0000256" key="9">
    <source>
        <dbReference type="HAMAP-Rule" id="MF_00318"/>
    </source>
</evidence>
<dbReference type="AlphaFoldDB" id="A0A2G9YTP5"/>
<feature type="binding site" evidence="11">
    <location>
        <position position="171"/>
    </location>
    <ligand>
        <name>substrate</name>
    </ligand>
</feature>
<dbReference type="NCBIfam" id="TIGR01060">
    <property type="entry name" value="eno"/>
    <property type="match status" value="1"/>
</dbReference>
<dbReference type="UniPathway" id="UPA00109">
    <property type="reaction ID" value="UER00187"/>
</dbReference>
<evidence type="ECO:0000256" key="7">
    <source>
        <dbReference type="ARBA" id="ARBA00023152"/>
    </source>
</evidence>
<dbReference type="SFLD" id="SFLDF00002">
    <property type="entry name" value="enolase"/>
    <property type="match status" value="1"/>
</dbReference>
<dbReference type="SFLD" id="SFLDG00178">
    <property type="entry name" value="enolase"/>
    <property type="match status" value="1"/>
</dbReference>
<dbReference type="SUPFAM" id="SSF54826">
    <property type="entry name" value="Enolase N-terminal domain-like"/>
    <property type="match status" value="1"/>
</dbReference>
<feature type="binding site" evidence="9">
    <location>
        <position position="170"/>
    </location>
    <ligand>
        <name>(2R)-2-phosphoglycerate</name>
        <dbReference type="ChEBI" id="CHEBI:58289"/>
    </ligand>
</feature>
<feature type="binding site" evidence="9 12">
    <location>
        <position position="248"/>
    </location>
    <ligand>
        <name>Mg(2+)</name>
        <dbReference type="ChEBI" id="CHEBI:18420"/>
    </ligand>
</feature>
<dbReference type="PRINTS" id="PR00148">
    <property type="entry name" value="ENOLASE"/>
</dbReference>
<dbReference type="InterPro" id="IPR020810">
    <property type="entry name" value="Enolase_C"/>
</dbReference>
<evidence type="ECO:0000256" key="5">
    <source>
        <dbReference type="ARBA" id="ARBA00022525"/>
    </source>
</evidence>
<evidence type="ECO:0000256" key="8">
    <source>
        <dbReference type="ARBA" id="ARBA00023239"/>
    </source>
</evidence>
<dbReference type="GO" id="GO:0000015">
    <property type="term" value="C:phosphopyruvate hydratase complex"/>
    <property type="evidence" value="ECO:0007669"/>
    <property type="project" value="InterPro"/>
</dbReference>
<accession>A0A2G9YTP5</accession>
<dbReference type="SUPFAM" id="SSF51604">
    <property type="entry name" value="Enolase C-terminal domain-like"/>
    <property type="match status" value="1"/>
</dbReference>
<proteinExistence type="inferred from homology"/>
<dbReference type="FunFam" id="3.30.390.10:FF:000001">
    <property type="entry name" value="Enolase"/>
    <property type="match status" value="1"/>
</dbReference>
<dbReference type="PANTHER" id="PTHR11902">
    <property type="entry name" value="ENOLASE"/>
    <property type="match status" value="1"/>
</dbReference>
<feature type="binding site" evidence="9 12">
    <location>
        <position position="291"/>
    </location>
    <ligand>
        <name>Mg(2+)</name>
        <dbReference type="ChEBI" id="CHEBI:18420"/>
    </ligand>
</feature>
<dbReference type="GO" id="GO:0004634">
    <property type="term" value="F:phosphopyruvate hydratase activity"/>
    <property type="evidence" value="ECO:0007669"/>
    <property type="project" value="UniProtKB-UniRule"/>
</dbReference>
<evidence type="ECO:0000256" key="2">
    <source>
        <dbReference type="ARBA" id="ARBA00009604"/>
    </source>
</evidence>
<feature type="binding site" evidence="11">
    <location>
        <position position="291"/>
    </location>
    <ligand>
        <name>substrate</name>
    </ligand>
</feature>
<dbReference type="GO" id="GO:0006096">
    <property type="term" value="P:glycolytic process"/>
    <property type="evidence" value="ECO:0007669"/>
    <property type="project" value="UniProtKB-UniRule"/>
</dbReference>
<reference evidence="15 16" key="1">
    <citation type="submission" date="2017-09" db="EMBL/GenBank/DDBJ databases">
        <title>Depth-based differentiation of microbial function through sediment-hosted aquifers and enrichment of novel symbionts in the deep terrestrial subsurface.</title>
        <authorList>
            <person name="Probst A.J."/>
            <person name="Ladd B."/>
            <person name="Jarett J.K."/>
            <person name="Geller-Mcgrath D.E."/>
            <person name="Sieber C.M."/>
            <person name="Emerson J.B."/>
            <person name="Anantharaman K."/>
            <person name="Thomas B.C."/>
            <person name="Malmstrom R."/>
            <person name="Stieglmeier M."/>
            <person name="Klingl A."/>
            <person name="Woyke T."/>
            <person name="Ryan C.M."/>
            <person name="Banfield J.F."/>
        </authorList>
    </citation>
    <scope>NUCLEOTIDE SEQUENCE [LARGE SCALE GENOMIC DNA]</scope>
    <source>
        <strain evidence="15">CG23_combo_of_CG06-09_8_20_14_all_39_17</strain>
    </source>
</reference>
<feature type="binding site" evidence="9">
    <location>
        <position position="373"/>
    </location>
    <ligand>
        <name>(2R)-2-phosphoglycerate</name>
        <dbReference type="ChEBI" id="CHEBI:58289"/>
    </ligand>
</feature>
<keyword evidence="6 9" id="KW-0460">Magnesium</keyword>
<evidence type="ECO:0000256" key="1">
    <source>
        <dbReference type="ARBA" id="ARBA00005031"/>
    </source>
</evidence>
<keyword evidence="7 9" id="KW-0324">Glycolysis</keyword>
<gene>
    <name evidence="9" type="primary">eno</name>
    <name evidence="15" type="ORF">COX37_03355</name>
</gene>
<evidence type="ECO:0000313" key="15">
    <source>
        <dbReference type="EMBL" id="PIP22552.1"/>
    </source>
</evidence>
<feature type="active site" description="Proton acceptor" evidence="9 10">
    <location>
        <position position="343"/>
    </location>
</feature>
<evidence type="ECO:0000256" key="4">
    <source>
        <dbReference type="ARBA" id="ARBA00017068"/>
    </source>
</evidence>
<comment type="similarity">
    <text evidence="2 9">Belongs to the enolase family.</text>
</comment>
<feature type="domain" description="Enolase N-terminal" evidence="14">
    <location>
        <begin position="6"/>
        <end position="134"/>
    </location>
</feature>
<dbReference type="Pfam" id="PF03952">
    <property type="entry name" value="Enolase_N"/>
    <property type="match status" value="1"/>
</dbReference>
<keyword evidence="5 9" id="KW-0964">Secreted</keyword>
<comment type="cofactor">
    <cofactor evidence="12">
        <name>Mg(2+)</name>
        <dbReference type="ChEBI" id="CHEBI:18420"/>
    </cofactor>
    <text evidence="12">Mg(2+) is required for catalysis and for stabilizing the dimer.</text>
</comment>
<dbReference type="SFLD" id="SFLDS00001">
    <property type="entry name" value="Enolase"/>
    <property type="match status" value="1"/>
</dbReference>
<evidence type="ECO:0000256" key="10">
    <source>
        <dbReference type="PIRSR" id="PIRSR001400-1"/>
    </source>
</evidence>
<feature type="binding site" evidence="11">
    <location>
        <position position="394"/>
    </location>
    <ligand>
        <name>substrate</name>
    </ligand>
</feature>
<organism evidence="15 16">
    <name type="scientific">Candidatus Nealsonbacteria bacterium CG23_combo_of_CG06-09_8_20_14_all_39_17</name>
    <dbReference type="NCBI Taxonomy" id="1974722"/>
    <lineage>
        <taxon>Bacteria</taxon>
        <taxon>Candidatus Nealsoniibacteriota</taxon>
    </lineage>
</organism>
<evidence type="ECO:0000256" key="6">
    <source>
        <dbReference type="ARBA" id="ARBA00022842"/>
    </source>
</evidence>
<dbReference type="GO" id="GO:0009986">
    <property type="term" value="C:cell surface"/>
    <property type="evidence" value="ECO:0007669"/>
    <property type="project" value="UniProtKB-SubCell"/>
</dbReference>
<name>A0A2G9YTP5_9BACT</name>
<dbReference type="CDD" id="cd03313">
    <property type="entry name" value="enolase"/>
    <property type="match status" value="1"/>
</dbReference>
<evidence type="ECO:0000313" key="16">
    <source>
        <dbReference type="Proteomes" id="UP000229976"/>
    </source>
</evidence>
<keyword evidence="8 9" id="KW-0456">Lyase</keyword>
<comment type="cofactor">
    <cofactor evidence="9">
        <name>Mg(2+)</name>
        <dbReference type="ChEBI" id="CHEBI:18420"/>
    </cofactor>
    <text evidence="9">Binds a second Mg(2+) ion via substrate during catalysis.</text>
</comment>
<keyword evidence="9" id="KW-0963">Cytoplasm</keyword>
<dbReference type="PANTHER" id="PTHR11902:SF1">
    <property type="entry name" value="ENOLASE"/>
    <property type="match status" value="1"/>
</dbReference>
<dbReference type="GO" id="GO:0000287">
    <property type="term" value="F:magnesium ion binding"/>
    <property type="evidence" value="ECO:0007669"/>
    <property type="project" value="UniProtKB-UniRule"/>
</dbReference>
<dbReference type="Proteomes" id="UP000229976">
    <property type="component" value="Unassembled WGS sequence"/>
</dbReference>
<dbReference type="PROSITE" id="PS00164">
    <property type="entry name" value="ENOLASE"/>
    <property type="match status" value="1"/>
</dbReference>
<dbReference type="InterPro" id="IPR036849">
    <property type="entry name" value="Enolase-like_C_sf"/>
</dbReference>
<dbReference type="InterPro" id="IPR020809">
    <property type="entry name" value="Enolase_CS"/>
</dbReference>
<feature type="binding site" evidence="11">
    <location>
        <position position="318"/>
    </location>
    <ligand>
        <name>substrate</name>
    </ligand>
</feature>
<evidence type="ECO:0000256" key="3">
    <source>
        <dbReference type="ARBA" id="ARBA00012058"/>
    </source>
</evidence>
<feature type="binding site" evidence="11">
    <location>
        <position position="162"/>
    </location>
    <ligand>
        <name>substrate</name>
    </ligand>
</feature>
<dbReference type="EC" id="4.2.1.11" evidence="3 9"/>
<comment type="catalytic activity">
    <reaction evidence="9">
        <text>(2R)-2-phosphoglycerate = phosphoenolpyruvate + H2O</text>
        <dbReference type="Rhea" id="RHEA:10164"/>
        <dbReference type="ChEBI" id="CHEBI:15377"/>
        <dbReference type="ChEBI" id="CHEBI:58289"/>
        <dbReference type="ChEBI" id="CHEBI:58702"/>
        <dbReference type="EC" id="4.2.1.11"/>
    </reaction>
</comment>
<evidence type="ECO:0000259" key="13">
    <source>
        <dbReference type="SMART" id="SM01192"/>
    </source>
</evidence>
<dbReference type="PIRSF" id="PIRSF001400">
    <property type="entry name" value="Enolase"/>
    <property type="match status" value="1"/>
</dbReference>
<feature type="binding site" evidence="11">
    <location>
        <begin position="370"/>
        <end position="373"/>
    </location>
    <ligand>
        <name>substrate</name>
    </ligand>
</feature>
<comment type="caution">
    <text evidence="15">The sequence shown here is derived from an EMBL/GenBank/DDBJ whole genome shotgun (WGS) entry which is preliminary data.</text>
</comment>
<dbReference type="InterPro" id="IPR000941">
    <property type="entry name" value="Enolase"/>
</dbReference>
<dbReference type="HAMAP" id="MF_00318">
    <property type="entry name" value="Enolase"/>
    <property type="match status" value="1"/>
</dbReference>
<feature type="binding site" evidence="9">
    <location>
        <position position="394"/>
    </location>
    <ligand>
        <name>(2R)-2-phosphoglycerate</name>
        <dbReference type="ChEBI" id="CHEBI:58289"/>
    </ligand>
</feature>
<dbReference type="SMART" id="SM01193">
    <property type="entry name" value="Enolase_N"/>
    <property type="match status" value="1"/>
</dbReference>
<protein>
    <recommendedName>
        <fullName evidence="4 9">Enolase</fullName>
        <ecNumber evidence="3 9">4.2.1.11</ecNumber>
    </recommendedName>
    <alternativeName>
        <fullName evidence="9">2-phospho-D-glycerate hydro-lyase</fullName>
    </alternativeName>
    <alternativeName>
        <fullName evidence="9">2-phosphoglycerate dehydratase</fullName>
    </alternativeName>
</protein>
<dbReference type="GO" id="GO:0005576">
    <property type="term" value="C:extracellular region"/>
    <property type="evidence" value="ECO:0007669"/>
    <property type="project" value="UniProtKB-SubCell"/>
</dbReference>
<comment type="function">
    <text evidence="9">Catalyzes the reversible conversion of 2-phosphoglycerate (2-PG) into phosphoenolpyruvate (PEP). It is essential for the degradation of carbohydrates via glycolysis.</text>
</comment>
<feature type="binding site" evidence="9">
    <location>
        <position position="343"/>
    </location>
    <ligand>
        <name>(2R)-2-phosphoglycerate</name>
        <dbReference type="ChEBI" id="CHEBI:58289"/>
    </ligand>
</feature>
<dbReference type="InterPro" id="IPR029017">
    <property type="entry name" value="Enolase-like_N"/>
</dbReference>
<dbReference type="Gene3D" id="3.30.390.10">
    <property type="entry name" value="Enolase-like, N-terminal domain"/>
    <property type="match status" value="1"/>
</dbReference>
<evidence type="ECO:0000256" key="11">
    <source>
        <dbReference type="PIRSR" id="PIRSR001400-2"/>
    </source>
</evidence>
<comment type="pathway">
    <text evidence="1 9">Carbohydrate degradation; glycolysis; pyruvate from D-glyceraldehyde 3-phosphate: step 4/5.</text>
</comment>
<sequence>MENNKIKSIRAREILDSRGNPTVEVELKTKLGCFYASVPSGASTGECEAVELRDGGERYGGKGVLKALKNINEIIAPKLKGKSVLEQKKIDDIMIKLDGTENKSKLGANAILPVSMAVCRAGAATSNIPLYKYINKIQNSKFKIQNFRAPSPCFNIINGGAHSSSNLDIQEFMIIPQGNNFAENLQISTEIYHNLESIFEKKFGAGSVSLGDEGGFSSMTLGVEDALDIIMKAVNHKKYGEKIKLGLDCAANHFKKKNSSQYFLENRELSSESLMNFYQDLVDEYPIIFLEDPFAEKDFNGFKEIQRLLREKILIIGDDLICTNPKMIRKAKEENLCNGMIVKMNQIGTISETLEAAALAKSFSWKLITSHRSGDTCDDFIADLAVGIGSDFIKSGAPARGERVAKYNRLLKIEQELN</sequence>
<dbReference type="InterPro" id="IPR020811">
    <property type="entry name" value="Enolase_N"/>
</dbReference>
<evidence type="ECO:0000259" key="14">
    <source>
        <dbReference type="SMART" id="SM01193"/>
    </source>
</evidence>